<protein>
    <submittedName>
        <fullName evidence="5">Transporter substrate-binding domain-containing protein</fullName>
    </submittedName>
</protein>
<name>A0ABY1ZHE0_9GAMM</name>
<feature type="domain" description="Solute-binding protein family 3/N-terminal" evidence="4">
    <location>
        <begin position="41"/>
        <end position="292"/>
    </location>
</feature>
<comment type="caution">
    <text evidence="5">The sequence shown here is derived from an EMBL/GenBank/DDBJ whole genome shotgun (WGS) entry which is preliminary data.</text>
</comment>
<dbReference type="Proteomes" id="UP000313645">
    <property type="component" value="Unassembled WGS sequence"/>
</dbReference>
<keyword evidence="2 3" id="KW-0732">Signal</keyword>
<organism evidence="5 6">
    <name type="scientific">Marinobacter halodurans</name>
    <dbReference type="NCBI Taxonomy" id="2528979"/>
    <lineage>
        <taxon>Bacteria</taxon>
        <taxon>Pseudomonadati</taxon>
        <taxon>Pseudomonadota</taxon>
        <taxon>Gammaproteobacteria</taxon>
        <taxon>Pseudomonadales</taxon>
        <taxon>Marinobacteraceae</taxon>
        <taxon>Marinobacter</taxon>
    </lineage>
</organism>
<reference evidence="5 6" key="1">
    <citation type="submission" date="2019-02" db="EMBL/GenBank/DDBJ databases">
        <title>Marinobacter halodurans sp. nov., a marine bacterium isolated from sea tidal flat.</title>
        <authorList>
            <person name="Yoo Y."/>
            <person name="Lee D.W."/>
            <person name="Kim B.S."/>
            <person name="Kim J.-J."/>
        </authorList>
    </citation>
    <scope>NUCLEOTIDE SEQUENCE [LARGE SCALE GENOMIC DNA]</scope>
    <source>
        <strain evidence="5 6">YJ-S3-2</strain>
    </source>
</reference>
<dbReference type="Gene3D" id="3.40.190.10">
    <property type="entry name" value="Periplasmic binding protein-like II"/>
    <property type="match status" value="3"/>
</dbReference>
<proteinExistence type="inferred from homology"/>
<keyword evidence="6" id="KW-1185">Reference proteome</keyword>
<dbReference type="PANTHER" id="PTHR35936">
    <property type="entry name" value="MEMBRANE-BOUND LYTIC MUREIN TRANSGLYCOSYLASE F"/>
    <property type="match status" value="1"/>
</dbReference>
<dbReference type="PANTHER" id="PTHR35936:SF38">
    <property type="entry name" value="GLUTAMINE-BINDING PERIPLASMIC PROTEIN"/>
    <property type="match status" value="1"/>
</dbReference>
<evidence type="ECO:0000259" key="4">
    <source>
        <dbReference type="SMART" id="SM00062"/>
    </source>
</evidence>
<sequence>MVAVRYLAVLALLVLTGPALAESVLDRPPDRTYDKVIESGYLRVGVYENFPPYSFVQDGQPAGVDVDVGRAIAKKLGVDFQVHWITPDETLQDDLRNNVWKGHYLAKRRIADVMMRVPYDTDYAYMTESTGEMVNEEVVMFGPYQKEQWQIAYDPNDLEAVQTVAVFQYNPIGVEIDSLPDFYLSSAFRGRMRNQTHHYHSIGEAFDAMVANEVSAIMGMRAEVDYLLATDPDHRFKLAENGFPGIAKQQWDVGMAVKSSHRQLKYAIEAAADKMVRDGEMKAIYEHYGLRYGLPAYYEEVLGQAEE</sequence>
<dbReference type="SUPFAM" id="SSF53850">
    <property type="entry name" value="Periplasmic binding protein-like II"/>
    <property type="match status" value="1"/>
</dbReference>
<evidence type="ECO:0000256" key="1">
    <source>
        <dbReference type="ARBA" id="ARBA00010333"/>
    </source>
</evidence>
<evidence type="ECO:0000256" key="3">
    <source>
        <dbReference type="SAM" id="SignalP"/>
    </source>
</evidence>
<evidence type="ECO:0000313" key="5">
    <source>
        <dbReference type="EMBL" id="TBW52558.1"/>
    </source>
</evidence>
<feature type="chain" id="PRO_5045109691" evidence="3">
    <location>
        <begin position="22"/>
        <end position="307"/>
    </location>
</feature>
<dbReference type="EMBL" id="SJDL01000027">
    <property type="protein sequence ID" value="TBW52558.1"/>
    <property type="molecule type" value="Genomic_DNA"/>
</dbReference>
<dbReference type="Pfam" id="PF00497">
    <property type="entry name" value="SBP_bac_3"/>
    <property type="match status" value="1"/>
</dbReference>
<gene>
    <name evidence="5" type="ORF">EZI54_16075</name>
</gene>
<feature type="signal peptide" evidence="3">
    <location>
        <begin position="1"/>
        <end position="21"/>
    </location>
</feature>
<dbReference type="SMART" id="SM00062">
    <property type="entry name" value="PBPb"/>
    <property type="match status" value="1"/>
</dbReference>
<evidence type="ECO:0000313" key="6">
    <source>
        <dbReference type="Proteomes" id="UP000313645"/>
    </source>
</evidence>
<comment type="similarity">
    <text evidence="1">Belongs to the bacterial solute-binding protein 3 family.</text>
</comment>
<dbReference type="RefSeq" id="WP_131482901.1">
    <property type="nucleotide sequence ID" value="NZ_SJDL01000027.1"/>
</dbReference>
<dbReference type="InterPro" id="IPR001638">
    <property type="entry name" value="Solute-binding_3/MltF_N"/>
</dbReference>
<accession>A0ABY1ZHE0</accession>
<evidence type="ECO:0000256" key="2">
    <source>
        <dbReference type="ARBA" id="ARBA00022729"/>
    </source>
</evidence>